<evidence type="ECO:0000256" key="13">
    <source>
        <dbReference type="RuleBase" id="RU368062"/>
    </source>
</evidence>
<evidence type="ECO:0000256" key="14">
    <source>
        <dbReference type="SAM" id="MobiDB-lite"/>
    </source>
</evidence>
<dbReference type="PROSITE" id="PS50051">
    <property type="entry name" value="MCM_2"/>
    <property type="match status" value="1"/>
</dbReference>
<dbReference type="InterPro" id="IPR031327">
    <property type="entry name" value="MCM"/>
</dbReference>
<evidence type="ECO:0000256" key="4">
    <source>
        <dbReference type="ARBA" id="ARBA00022741"/>
    </source>
</evidence>
<evidence type="ECO:0000256" key="6">
    <source>
        <dbReference type="ARBA" id="ARBA00022806"/>
    </source>
</evidence>
<dbReference type="GO" id="GO:0006271">
    <property type="term" value="P:DNA strand elongation involved in DNA replication"/>
    <property type="evidence" value="ECO:0007669"/>
    <property type="project" value="TreeGrafter"/>
</dbReference>
<evidence type="ECO:0000256" key="10">
    <source>
        <dbReference type="ARBA" id="ARBA00023306"/>
    </source>
</evidence>
<comment type="function">
    <text evidence="13">Acts as component of the MCM2-7 complex (MCM complex) which is the replicative helicase essential for 'once per cell cycle' DNA replication initiation and elongation in eukaryotic cells. The active ATPase sites in the MCM2-7 ring are formed through the interaction surfaces of two neighboring subunits such that a critical structure of a conserved arginine finger motif is provided in trans relative to the ATP-binding site of the Walker A box of the adjacent subunit. The six ATPase active sites, however, are likely to contribute differentially to the complex helicase activity.</text>
</comment>
<dbReference type="GO" id="GO:0005634">
    <property type="term" value="C:nucleus"/>
    <property type="evidence" value="ECO:0007669"/>
    <property type="project" value="UniProtKB-SubCell"/>
</dbReference>
<comment type="subcellular location">
    <subcellularLocation>
        <location evidence="1">Nucleus</location>
    </subcellularLocation>
</comment>
<dbReference type="Pfam" id="PF21128">
    <property type="entry name" value="WHD_MCM4"/>
    <property type="match status" value="1"/>
</dbReference>
<dbReference type="InterPro" id="IPR018525">
    <property type="entry name" value="MCM_CS"/>
</dbReference>
<dbReference type="CDD" id="cd17755">
    <property type="entry name" value="MCM4"/>
    <property type="match status" value="1"/>
</dbReference>
<dbReference type="InterPro" id="IPR001208">
    <property type="entry name" value="MCM_dom"/>
</dbReference>
<dbReference type="FunFam" id="3.30.1640.10:FF:000001">
    <property type="entry name" value="DNA helicase"/>
    <property type="match status" value="1"/>
</dbReference>
<name>A0A8C5GBD8_GOUWI</name>
<reference evidence="16" key="2">
    <citation type="submission" date="2025-08" db="UniProtKB">
        <authorList>
            <consortium name="Ensembl"/>
        </authorList>
    </citation>
    <scope>IDENTIFICATION</scope>
</reference>
<evidence type="ECO:0000256" key="7">
    <source>
        <dbReference type="ARBA" id="ARBA00022840"/>
    </source>
</evidence>
<dbReference type="GO" id="GO:0016787">
    <property type="term" value="F:hydrolase activity"/>
    <property type="evidence" value="ECO:0007669"/>
    <property type="project" value="UniProtKB-KW"/>
</dbReference>
<keyword evidence="9 13" id="KW-0539">Nucleus</keyword>
<dbReference type="Pfam" id="PF14551">
    <property type="entry name" value="MCM_N"/>
    <property type="match status" value="1"/>
</dbReference>
<dbReference type="Gene3D" id="2.40.50.140">
    <property type="entry name" value="Nucleic acid-binding proteins"/>
    <property type="match status" value="1"/>
</dbReference>
<dbReference type="PROSITE" id="PS00847">
    <property type="entry name" value="MCM_1"/>
    <property type="match status" value="1"/>
</dbReference>
<keyword evidence="7 12" id="KW-0067">ATP-binding</keyword>
<feature type="domain" description="MCM C-terminal AAA(+) ATPase" evidence="15">
    <location>
        <begin position="408"/>
        <end position="616"/>
    </location>
</feature>
<keyword evidence="3 13" id="KW-0235">DNA replication</keyword>
<dbReference type="Gene3D" id="2.20.28.10">
    <property type="match status" value="1"/>
</dbReference>
<dbReference type="GO" id="GO:0000727">
    <property type="term" value="P:double-strand break repair via break-induced replication"/>
    <property type="evidence" value="ECO:0007669"/>
    <property type="project" value="TreeGrafter"/>
</dbReference>
<keyword evidence="17" id="KW-1185">Reference proteome</keyword>
<feature type="compositionally biased region" description="Low complexity" evidence="14">
    <location>
        <begin position="27"/>
        <end position="40"/>
    </location>
</feature>
<comment type="catalytic activity">
    <reaction evidence="13">
        <text>ATP + H2O = ADP + phosphate + H(+)</text>
        <dbReference type="Rhea" id="RHEA:13065"/>
        <dbReference type="ChEBI" id="CHEBI:15377"/>
        <dbReference type="ChEBI" id="CHEBI:15378"/>
        <dbReference type="ChEBI" id="CHEBI:30616"/>
        <dbReference type="ChEBI" id="CHEBI:43474"/>
        <dbReference type="ChEBI" id="CHEBI:456216"/>
        <dbReference type="EC" id="3.6.4.12"/>
    </reaction>
</comment>
<dbReference type="Gene3D" id="3.40.50.300">
    <property type="entry name" value="P-loop containing nucleotide triphosphate hydrolases"/>
    <property type="match status" value="1"/>
</dbReference>
<dbReference type="InterPro" id="IPR033762">
    <property type="entry name" value="MCM_OB"/>
</dbReference>
<reference evidence="16" key="3">
    <citation type="submission" date="2025-09" db="UniProtKB">
        <authorList>
            <consortium name="Ensembl"/>
        </authorList>
    </citation>
    <scope>IDENTIFICATION</scope>
</reference>
<dbReference type="GO" id="GO:0005524">
    <property type="term" value="F:ATP binding"/>
    <property type="evidence" value="ECO:0007669"/>
    <property type="project" value="UniProtKB-UniRule"/>
</dbReference>
<comment type="subunit">
    <text evidence="13">Component of the MCM2-7 complex.</text>
</comment>
<feature type="region of interest" description="Disordered" evidence="14">
    <location>
        <begin position="1"/>
        <end position="97"/>
    </location>
</feature>
<dbReference type="Proteomes" id="UP000694680">
    <property type="component" value="Chromosome 17"/>
</dbReference>
<dbReference type="SUPFAM" id="SSF52540">
    <property type="entry name" value="P-loop containing nucleoside triphosphate hydrolases"/>
    <property type="match status" value="1"/>
</dbReference>
<evidence type="ECO:0000256" key="8">
    <source>
        <dbReference type="ARBA" id="ARBA00023125"/>
    </source>
</evidence>
<dbReference type="SMART" id="SM00350">
    <property type="entry name" value="MCM"/>
    <property type="match status" value="1"/>
</dbReference>
<dbReference type="InterPro" id="IPR008047">
    <property type="entry name" value="MCM_4"/>
</dbReference>
<dbReference type="InterPro" id="IPR041562">
    <property type="entry name" value="MCM_lid"/>
</dbReference>
<accession>A0A8C5GBD8</accession>
<evidence type="ECO:0000256" key="9">
    <source>
        <dbReference type="ARBA" id="ARBA00023242"/>
    </source>
</evidence>
<dbReference type="SMART" id="SM00382">
    <property type="entry name" value="AAA"/>
    <property type="match status" value="1"/>
</dbReference>
<reference evidence="16" key="1">
    <citation type="submission" date="2020-06" db="EMBL/GenBank/DDBJ databases">
        <authorList>
            <consortium name="Wellcome Sanger Institute Data Sharing"/>
        </authorList>
    </citation>
    <scope>NUCLEOTIDE SEQUENCE [LARGE SCALE GENOMIC DNA]</scope>
</reference>
<dbReference type="GO" id="GO:0017116">
    <property type="term" value="F:single-stranded DNA helicase activity"/>
    <property type="evidence" value="ECO:0007669"/>
    <property type="project" value="TreeGrafter"/>
</dbReference>
<evidence type="ECO:0000256" key="1">
    <source>
        <dbReference type="ARBA" id="ARBA00004123"/>
    </source>
</evidence>
<sequence length="814" mass="91155">SSIGDLMAMPTSPGTDLLSPAAPQDTSLLSSPSFLVSSPLMYGTPSSRMEGTPRSGVRGTPARQRPDLGSVRKAPQVDLQSEQPVSDATVGSEPSGGQRLVIWGTDVNVNICKEKFQRFVQRFVDPTSTEDENAGLDLNEPLYSQKLEEISVVGDPVLNVNCRHLQSFDAELYRQLVSYPQEVIPTFDMAINDLFFDRFPDSFLEYQIQVRPYNALKTRNMRSLNPEDIDQLITISGMVIRTSQLIPEMQEAFFQCSICGASARVEVDRGRIAEPAACRHCNVSHSMALIHNRSLFSDKQMVKIQESPEDMPAGQTPHTIVVYAHNDLVDKVQPGDRINITGIYRAVPMRANPLQSSVKSVYKTHIDVIHFRKTDEKRLHGLDEDAEQKLFTEDRVQSLKELSLKPDVYERLASALAPSIYEHEDIKKGILLQLFGGSRKDFSQTGRGHFRAEVNILLCGDPGTSKSQLLQYVYNLVPRGQYTSGKGSSAVGLTAYVMKDPETRQLVLQTGALVLSDNGICCIDEFDKMSDNTRSVLHEVMEQQTLSIAKAGIICQLNARTAVLAAANPVESQWNPKKTTIENIQLPHTLLSRFDLIFLMLDPQDEAYDRRLAHHLVSLYYHGEEQMEEEFLDMSVLKDYIAYARTYISPRLSEEASQALIEAYVDMRKIGSGRGMVSAYPRQLESLIRLSEAHAKVRFSERVETIDVEEAKRLHREALKQSATDPRTGFVDISILTTGMSATARKRKEEVAQALKKMIQTKARTPAMKYQQLLEELRAQSETAVTKELFDEALRALADEDYLTVTGKTVRLLA</sequence>
<dbReference type="Pfam" id="PF17207">
    <property type="entry name" value="MCM_OB"/>
    <property type="match status" value="1"/>
</dbReference>
<keyword evidence="6 13" id="KW-0347">Helicase</keyword>
<dbReference type="EC" id="3.6.4.12" evidence="13"/>
<proteinExistence type="inferred from homology"/>
<dbReference type="GO" id="GO:1902975">
    <property type="term" value="P:mitotic DNA replication initiation"/>
    <property type="evidence" value="ECO:0007669"/>
    <property type="project" value="TreeGrafter"/>
</dbReference>
<dbReference type="PANTHER" id="PTHR11630">
    <property type="entry name" value="DNA REPLICATION LICENSING FACTOR MCM FAMILY MEMBER"/>
    <property type="match status" value="1"/>
</dbReference>
<dbReference type="FunFam" id="2.20.28.10:FF:000003">
    <property type="entry name" value="DNA helicase"/>
    <property type="match status" value="1"/>
</dbReference>
<evidence type="ECO:0000256" key="12">
    <source>
        <dbReference type="RuleBase" id="RU004070"/>
    </source>
</evidence>
<gene>
    <name evidence="16" type="primary">mcm4</name>
</gene>
<keyword evidence="4 12" id="KW-0547">Nucleotide-binding</keyword>
<dbReference type="PANTHER" id="PTHR11630:SF66">
    <property type="entry name" value="DNA REPLICATION LICENSING FACTOR MCM4"/>
    <property type="match status" value="1"/>
</dbReference>
<dbReference type="PRINTS" id="PR01660">
    <property type="entry name" value="MCMPROTEIN4"/>
</dbReference>
<dbReference type="Pfam" id="PF00493">
    <property type="entry name" value="MCM"/>
    <property type="match status" value="1"/>
</dbReference>
<evidence type="ECO:0000313" key="17">
    <source>
        <dbReference type="Proteomes" id="UP000694680"/>
    </source>
</evidence>
<comment type="similarity">
    <text evidence="2 12">Belongs to the MCM family.</text>
</comment>
<dbReference type="InterPro" id="IPR027417">
    <property type="entry name" value="P-loop_NTPase"/>
</dbReference>
<dbReference type="GO" id="GO:0003697">
    <property type="term" value="F:single-stranded DNA binding"/>
    <property type="evidence" value="ECO:0007669"/>
    <property type="project" value="TreeGrafter"/>
</dbReference>
<dbReference type="Ensembl" id="ENSGWIT00000030303.1">
    <property type="protein sequence ID" value="ENSGWIP00000027784.1"/>
    <property type="gene ID" value="ENSGWIG00000014418.1"/>
</dbReference>
<comment type="function">
    <text evidence="11">Acts as a component of the MCM2-7 complex (MCM complex) which is the replicative helicase essential for 'once per cell cycle' DNA replication initiation and elongation in eukaryotic cells. Core component of CDC45-MCM-GINS (CMG) helicase, the molecular machine that unwinds template DNA during replication, and around which the replisome is built. The active ATPase sites in the MCM2-7 ring are formed through the interaction surfaces of two neighboring subunits such that a critical structure of a conserved arginine finger motif is provided in trans relative to the ATP-binding site of the Walker A box of the adjacent subunit. The six ATPase active sites, however, are likely to contribute differentially to the complex helicase activity.</text>
</comment>
<evidence type="ECO:0000256" key="3">
    <source>
        <dbReference type="ARBA" id="ARBA00022705"/>
    </source>
</evidence>
<evidence type="ECO:0000256" key="11">
    <source>
        <dbReference type="ARBA" id="ARBA00045440"/>
    </source>
</evidence>
<evidence type="ECO:0000256" key="5">
    <source>
        <dbReference type="ARBA" id="ARBA00022801"/>
    </source>
</evidence>
<dbReference type="SUPFAM" id="SSF50249">
    <property type="entry name" value="Nucleic acid-binding proteins"/>
    <property type="match status" value="1"/>
</dbReference>
<keyword evidence="8 12" id="KW-0238">DNA-binding</keyword>
<evidence type="ECO:0000313" key="16">
    <source>
        <dbReference type="Ensembl" id="ENSGWIP00000027784.1"/>
    </source>
</evidence>
<dbReference type="InterPro" id="IPR012340">
    <property type="entry name" value="NA-bd_OB-fold"/>
</dbReference>
<dbReference type="AlphaFoldDB" id="A0A8C5GBD8"/>
<evidence type="ECO:0000256" key="2">
    <source>
        <dbReference type="ARBA" id="ARBA00008010"/>
    </source>
</evidence>
<dbReference type="FunFam" id="3.40.50.300:FF:000217">
    <property type="entry name" value="DNA helicase"/>
    <property type="match status" value="1"/>
</dbReference>
<keyword evidence="5 13" id="KW-0378">Hydrolase</keyword>
<dbReference type="PRINTS" id="PR01657">
    <property type="entry name" value="MCMFAMILY"/>
</dbReference>
<dbReference type="InterPro" id="IPR003593">
    <property type="entry name" value="AAA+_ATPase"/>
</dbReference>
<protein>
    <recommendedName>
        <fullName evidence="13">DNA replication licensing factor MCM4</fullName>
        <ecNumber evidence="13">3.6.4.12</ecNumber>
    </recommendedName>
</protein>
<dbReference type="Pfam" id="PF17855">
    <property type="entry name" value="MCM_lid"/>
    <property type="match status" value="1"/>
</dbReference>
<dbReference type="Gene3D" id="3.30.1640.10">
    <property type="entry name" value="mini-chromosome maintenance (MCM) complex, chain A, domain 1"/>
    <property type="match status" value="1"/>
</dbReference>
<keyword evidence="10" id="KW-0131">Cell cycle</keyword>
<dbReference type="InterPro" id="IPR027925">
    <property type="entry name" value="MCM_N"/>
</dbReference>
<evidence type="ECO:0000259" key="15">
    <source>
        <dbReference type="PROSITE" id="PS50051"/>
    </source>
</evidence>
<organism evidence="16 17">
    <name type="scientific">Gouania willdenowi</name>
    <name type="common">Blunt-snouted clingfish</name>
    <name type="synonym">Lepadogaster willdenowi</name>
    <dbReference type="NCBI Taxonomy" id="441366"/>
    <lineage>
        <taxon>Eukaryota</taxon>
        <taxon>Metazoa</taxon>
        <taxon>Chordata</taxon>
        <taxon>Craniata</taxon>
        <taxon>Vertebrata</taxon>
        <taxon>Euteleostomi</taxon>
        <taxon>Actinopterygii</taxon>
        <taxon>Neopterygii</taxon>
        <taxon>Teleostei</taxon>
        <taxon>Neoteleostei</taxon>
        <taxon>Acanthomorphata</taxon>
        <taxon>Ovalentaria</taxon>
        <taxon>Blenniimorphae</taxon>
        <taxon>Blenniiformes</taxon>
        <taxon>Gobiesocoidei</taxon>
        <taxon>Gobiesocidae</taxon>
        <taxon>Gobiesocinae</taxon>
        <taxon>Gouania</taxon>
    </lineage>
</organism>
<dbReference type="GO" id="GO:0042555">
    <property type="term" value="C:MCM complex"/>
    <property type="evidence" value="ECO:0007669"/>
    <property type="project" value="UniProtKB-UniRule"/>
</dbReference>